<gene>
    <name evidence="2" type="ORF">J5Y05_02885</name>
</gene>
<feature type="transmembrane region" description="Helical" evidence="1">
    <location>
        <begin position="64"/>
        <end position="87"/>
    </location>
</feature>
<keyword evidence="1" id="KW-1133">Transmembrane helix</keyword>
<dbReference type="AlphaFoldDB" id="A0A940XJ36"/>
<feature type="transmembrane region" description="Helical" evidence="1">
    <location>
        <begin position="25"/>
        <end position="44"/>
    </location>
</feature>
<dbReference type="Proteomes" id="UP000677875">
    <property type="component" value="Unassembled WGS sequence"/>
</dbReference>
<evidence type="ECO:0000313" key="2">
    <source>
        <dbReference type="EMBL" id="MBQ0825464.1"/>
    </source>
</evidence>
<accession>A0A940XJ36</accession>
<evidence type="ECO:0000313" key="3">
    <source>
        <dbReference type="Proteomes" id="UP000677875"/>
    </source>
</evidence>
<feature type="transmembrane region" description="Helical" evidence="1">
    <location>
        <begin position="128"/>
        <end position="149"/>
    </location>
</feature>
<dbReference type="EMBL" id="JAGPNL010000001">
    <property type="protein sequence ID" value="MBQ0825464.1"/>
    <property type="molecule type" value="Genomic_DNA"/>
</dbReference>
<organism evidence="2 3">
    <name type="scientific">Streptomyces tagetis</name>
    <dbReference type="NCBI Taxonomy" id="2820809"/>
    <lineage>
        <taxon>Bacteria</taxon>
        <taxon>Bacillati</taxon>
        <taxon>Actinomycetota</taxon>
        <taxon>Actinomycetes</taxon>
        <taxon>Kitasatosporales</taxon>
        <taxon>Streptomycetaceae</taxon>
        <taxon>Streptomyces</taxon>
    </lineage>
</organism>
<keyword evidence="1" id="KW-0472">Membrane</keyword>
<sequence length="226" mass="22562">MLVPLTFLSPRGAVRRLDPHSPGSAAHGALAGSLALAAALHLGWAAEVDPLRHTLSDYALHDGAAALFTACAGSAAAGCGALLAGLVRSRATVGTGAPAALAVGCAGLTLCALFPTDPVGRPSTASGLIHRYATGTALAALPAAGLLLARRLRARPAGRDIGRLAWASSAAALLFLGTHLSVRHPVTPAAWRAAGLLGLAERVTLGLEFALLFTMAGTLRGAGRPG</sequence>
<comment type="caution">
    <text evidence="2">The sequence shown here is derived from an EMBL/GenBank/DDBJ whole genome shotgun (WGS) entry which is preliminary data.</text>
</comment>
<protein>
    <submittedName>
        <fullName evidence="2">DUF998 domain-containing protein</fullName>
    </submittedName>
</protein>
<feature type="transmembrane region" description="Helical" evidence="1">
    <location>
        <begin position="99"/>
        <end position="116"/>
    </location>
</feature>
<evidence type="ECO:0000256" key="1">
    <source>
        <dbReference type="SAM" id="Phobius"/>
    </source>
</evidence>
<reference evidence="2" key="1">
    <citation type="submission" date="2021-04" db="EMBL/GenBank/DDBJ databases">
        <title>Genome seq and assembly of Streptomyces sp. RG38.</title>
        <authorList>
            <person name="Chhetri G."/>
        </authorList>
    </citation>
    <scope>NUCLEOTIDE SEQUENCE</scope>
    <source>
        <strain evidence="2">RG38</strain>
    </source>
</reference>
<name>A0A940XJ36_9ACTN</name>
<dbReference type="Pfam" id="PF06197">
    <property type="entry name" value="DUF998"/>
    <property type="match status" value="1"/>
</dbReference>
<keyword evidence="1" id="KW-0812">Transmembrane</keyword>
<keyword evidence="3" id="KW-1185">Reference proteome</keyword>
<dbReference type="InterPro" id="IPR009339">
    <property type="entry name" value="DUF998"/>
</dbReference>
<proteinExistence type="predicted"/>
<dbReference type="RefSeq" id="WP_210868141.1">
    <property type="nucleotide sequence ID" value="NZ_JAGPNL010000001.1"/>
</dbReference>